<dbReference type="Pfam" id="PF10507">
    <property type="entry name" value="TMEM65"/>
    <property type="match status" value="1"/>
</dbReference>
<evidence type="ECO:0000313" key="6">
    <source>
        <dbReference type="EMBL" id="RHY18282.1"/>
    </source>
</evidence>
<evidence type="ECO:0000256" key="3">
    <source>
        <dbReference type="ARBA" id="ARBA00022989"/>
    </source>
</evidence>
<evidence type="ECO:0000256" key="5">
    <source>
        <dbReference type="SAM" id="Phobius"/>
    </source>
</evidence>
<keyword evidence="7" id="KW-1185">Reference proteome</keyword>
<name>A0A3R6WE19_9STRA</name>
<dbReference type="GO" id="GO:0005739">
    <property type="term" value="C:mitochondrion"/>
    <property type="evidence" value="ECO:0007669"/>
    <property type="project" value="TreeGrafter"/>
</dbReference>
<dbReference type="GO" id="GO:0016020">
    <property type="term" value="C:membrane"/>
    <property type="evidence" value="ECO:0007669"/>
    <property type="project" value="UniProtKB-SubCell"/>
</dbReference>
<dbReference type="PANTHER" id="PTHR21706">
    <property type="entry name" value="TRANSMEMBRANE PROTEIN 65"/>
    <property type="match status" value="1"/>
</dbReference>
<sequence length="219" mass="23237">MWANLCRRALRGVTSRRMFTTECDVATKRSILERVSQASASELDALAAAADARTMLHLESLLPAASTTVPEPTSQQLRQLMARSMVPFVGFGFVDNFILILAGDYIDITLGVSLGISSMAAAGLGNAIRCNASVGSDVAGIGLGGAIEDFATHLGLPDPNLTRQQLQLRITRIAHYTGSSVGIFVGCILGMCPLLFLETKEDRMLNSSAPVVAPQLGDQ</sequence>
<evidence type="ECO:0000313" key="7">
    <source>
        <dbReference type="Proteomes" id="UP000285060"/>
    </source>
</evidence>
<feature type="transmembrane region" description="Helical" evidence="5">
    <location>
        <begin position="108"/>
        <end position="128"/>
    </location>
</feature>
<keyword evidence="2 5" id="KW-0812">Transmembrane</keyword>
<reference evidence="6 7" key="1">
    <citation type="submission" date="2018-08" db="EMBL/GenBank/DDBJ databases">
        <title>Aphanomyces genome sequencing and annotation.</title>
        <authorList>
            <person name="Minardi D."/>
            <person name="Oidtmann B."/>
            <person name="Van Der Giezen M."/>
            <person name="Studholme D.J."/>
        </authorList>
    </citation>
    <scope>NUCLEOTIDE SEQUENCE [LARGE SCALE GENOMIC DNA]</scope>
    <source>
        <strain evidence="6 7">NJM0002</strain>
    </source>
</reference>
<comment type="subcellular location">
    <subcellularLocation>
        <location evidence="1">Membrane</location>
        <topology evidence="1">Multi-pass membrane protein</topology>
    </subcellularLocation>
</comment>
<dbReference type="EMBL" id="QUSY01003232">
    <property type="protein sequence ID" value="RHY18282.1"/>
    <property type="molecule type" value="Genomic_DNA"/>
</dbReference>
<organism evidence="6 7">
    <name type="scientific">Aphanomyces invadans</name>
    <dbReference type="NCBI Taxonomy" id="157072"/>
    <lineage>
        <taxon>Eukaryota</taxon>
        <taxon>Sar</taxon>
        <taxon>Stramenopiles</taxon>
        <taxon>Oomycota</taxon>
        <taxon>Saprolegniomycetes</taxon>
        <taxon>Saprolegniales</taxon>
        <taxon>Verrucalvaceae</taxon>
        <taxon>Aphanomyces</taxon>
    </lineage>
</organism>
<protein>
    <recommendedName>
        <fullName evidence="8">Transmembrane protein 65</fullName>
    </recommendedName>
</protein>
<feature type="transmembrane region" description="Helical" evidence="5">
    <location>
        <begin position="173"/>
        <end position="196"/>
    </location>
</feature>
<feature type="transmembrane region" description="Helical" evidence="5">
    <location>
        <begin position="85"/>
        <end position="102"/>
    </location>
</feature>
<comment type="caution">
    <text evidence="6">The sequence shown here is derived from an EMBL/GenBank/DDBJ whole genome shotgun (WGS) entry which is preliminary data.</text>
</comment>
<evidence type="ECO:0008006" key="8">
    <source>
        <dbReference type="Google" id="ProtNLM"/>
    </source>
</evidence>
<evidence type="ECO:0000256" key="2">
    <source>
        <dbReference type="ARBA" id="ARBA00022692"/>
    </source>
</evidence>
<proteinExistence type="predicted"/>
<accession>A0A3R6WE19</accession>
<keyword evidence="3 5" id="KW-1133">Transmembrane helix</keyword>
<evidence type="ECO:0000256" key="4">
    <source>
        <dbReference type="ARBA" id="ARBA00023136"/>
    </source>
</evidence>
<evidence type="ECO:0000256" key="1">
    <source>
        <dbReference type="ARBA" id="ARBA00004141"/>
    </source>
</evidence>
<dbReference type="PANTHER" id="PTHR21706:SF15">
    <property type="entry name" value="TRANSMEMBRANE PROTEIN 65"/>
    <property type="match status" value="1"/>
</dbReference>
<dbReference type="AlphaFoldDB" id="A0A3R6WE19"/>
<dbReference type="Proteomes" id="UP000285060">
    <property type="component" value="Unassembled WGS sequence"/>
</dbReference>
<dbReference type="VEuPathDB" id="FungiDB:H310_03800"/>
<keyword evidence="4 5" id="KW-0472">Membrane</keyword>
<gene>
    <name evidence="6" type="ORF">DYB32_010405</name>
</gene>
<dbReference type="InterPro" id="IPR019537">
    <property type="entry name" value="TMEM65"/>
</dbReference>